<sequence length="114" mass="13427">MFFVLEKVTTTKLLPHFKQGFILLESLVALSVLAIGIFYYQECQLQLVTKSQQAYRDVAMLRTLYEEVAEYRQKPANTPYIVQQNEQTILITTQTYHQATITEKNRSWSIYREL</sequence>
<evidence type="ECO:0008006" key="4">
    <source>
        <dbReference type="Google" id="ProtNLM"/>
    </source>
</evidence>
<organism evidence="2 3">
    <name type="scientific">Enterococcus saccharolyticus subsp. saccharolyticus ATCC 43076</name>
    <dbReference type="NCBI Taxonomy" id="1139996"/>
    <lineage>
        <taxon>Bacteria</taxon>
        <taxon>Bacillati</taxon>
        <taxon>Bacillota</taxon>
        <taxon>Bacilli</taxon>
        <taxon>Lactobacillales</taxon>
        <taxon>Enterococcaceae</taxon>
        <taxon>Enterococcus</taxon>
    </lineage>
</organism>
<accession>S0NJ65</accession>
<comment type="caution">
    <text evidence="2">The sequence shown here is derived from an EMBL/GenBank/DDBJ whole genome shotgun (WGS) entry which is preliminary data.</text>
</comment>
<keyword evidence="1" id="KW-1133">Transmembrane helix</keyword>
<keyword evidence="3" id="KW-1185">Reference proteome</keyword>
<dbReference type="PATRIC" id="fig|1139996.3.peg.2184"/>
<evidence type="ECO:0000313" key="2">
    <source>
        <dbReference type="EMBL" id="EOT26446.1"/>
    </source>
</evidence>
<evidence type="ECO:0000256" key="1">
    <source>
        <dbReference type="SAM" id="Phobius"/>
    </source>
</evidence>
<keyword evidence="1" id="KW-0472">Membrane</keyword>
<keyword evidence="1" id="KW-0812">Transmembrane</keyword>
<dbReference type="STRING" id="41997.RV16_GL002093"/>
<dbReference type="EMBL" id="AHYT01000010">
    <property type="protein sequence ID" value="EOT26446.1"/>
    <property type="molecule type" value="Genomic_DNA"/>
</dbReference>
<feature type="transmembrane region" description="Helical" evidence="1">
    <location>
        <begin position="21"/>
        <end position="40"/>
    </location>
</feature>
<dbReference type="Proteomes" id="UP000014136">
    <property type="component" value="Unassembled WGS sequence"/>
</dbReference>
<reference evidence="2 3" key="1">
    <citation type="submission" date="2013-03" db="EMBL/GenBank/DDBJ databases">
        <title>The Genome Sequence of Enterococcus saccharolyticus ATCC_43076 (Illumina only assembly).</title>
        <authorList>
            <consortium name="The Broad Institute Genomics Platform"/>
            <consortium name="The Broad Institute Genome Sequencing Center for Infectious Disease"/>
            <person name="Earl A."/>
            <person name="Russ C."/>
            <person name="Gilmore M."/>
            <person name="Surin D."/>
            <person name="Walker B."/>
            <person name="Young S."/>
            <person name="Zeng Q."/>
            <person name="Gargeya S."/>
            <person name="Fitzgerald M."/>
            <person name="Haas B."/>
            <person name="Abouelleil A."/>
            <person name="Allen A.W."/>
            <person name="Alvarado L."/>
            <person name="Arachchi H.M."/>
            <person name="Berlin A.M."/>
            <person name="Chapman S.B."/>
            <person name="Gainer-Dewar J."/>
            <person name="Goldberg J."/>
            <person name="Griggs A."/>
            <person name="Gujja S."/>
            <person name="Hansen M."/>
            <person name="Howarth C."/>
            <person name="Imamovic A."/>
            <person name="Ireland A."/>
            <person name="Larimer J."/>
            <person name="McCowan C."/>
            <person name="Murphy C."/>
            <person name="Pearson M."/>
            <person name="Poon T.W."/>
            <person name="Priest M."/>
            <person name="Roberts A."/>
            <person name="Saif S."/>
            <person name="Shea T."/>
            <person name="Sisk P."/>
            <person name="Sykes S."/>
            <person name="Wortman J."/>
            <person name="Nusbaum C."/>
            <person name="Birren B."/>
        </authorList>
    </citation>
    <scope>NUCLEOTIDE SEQUENCE [LARGE SCALE GENOMIC DNA]</scope>
    <source>
        <strain evidence="2 3">ATCC 43076</strain>
    </source>
</reference>
<dbReference type="AlphaFoldDB" id="S0NJ65"/>
<dbReference type="HOGENOM" id="CLU_2117273_0_0_9"/>
<protein>
    <recommendedName>
        <fullName evidence="4">Prepilin-type N-terminal cleavage/methylation domain-containing protein</fullName>
    </recommendedName>
</protein>
<proteinExistence type="predicted"/>
<evidence type="ECO:0000313" key="3">
    <source>
        <dbReference type="Proteomes" id="UP000014136"/>
    </source>
</evidence>
<name>S0NJ65_9ENTE</name>
<gene>
    <name evidence="2" type="ORF">OMQ_02221</name>
</gene>